<proteinExistence type="predicted"/>
<dbReference type="InParanoid" id="A0A6P8YNS9"/>
<evidence type="ECO:0000313" key="4">
    <source>
        <dbReference type="RefSeq" id="XP_034235732.1"/>
    </source>
</evidence>
<sequence length="175" mass="20257">MAGNLESNWENLFIFYANLSPVYVCSSLLTILALFFTWWFSTNIAKGHKVCQDNEGRLKSSMRTQEFYRASIGSSENNMSQRRKVPTNIQDAPTQLTSDKVSDTSMMKHIKTIRQAEIEKQLTAGLSEQQLINEREMQASQLAAIYKLLKEKEDKFQIRSMDELQEQLRLYKSES</sequence>
<keyword evidence="3" id="KW-1185">Reference proteome</keyword>
<evidence type="ECO:0000259" key="2">
    <source>
        <dbReference type="Pfam" id="PF25473"/>
    </source>
</evidence>
<gene>
    <name evidence="4" type="primary">LOC117642045</name>
</gene>
<organism evidence="4">
    <name type="scientific">Thrips palmi</name>
    <name type="common">Melon thrips</name>
    <dbReference type="NCBI Taxonomy" id="161013"/>
    <lineage>
        <taxon>Eukaryota</taxon>
        <taxon>Metazoa</taxon>
        <taxon>Ecdysozoa</taxon>
        <taxon>Arthropoda</taxon>
        <taxon>Hexapoda</taxon>
        <taxon>Insecta</taxon>
        <taxon>Pterygota</taxon>
        <taxon>Neoptera</taxon>
        <taxon>Paraneoptera</taxon>
        <taxon>Thysanoptera</taxon>
        <taxon>Terebrantia</taxon>
        <taxon>Thripoidea</taxon>
        <taxon>Thripidae</taxon>
        <taxon>Thrips</taxon>
    </lineage>
</organism>
<keyword evidence="1" id="KW-1133">Transmembrane helix</keyword>
<feature type="transmembrane region" description="Helical" evidence="1">
    <location>
        <begin position="20"/>
        <end position="40"/>
    </location>
</feature>
<keyword evidence="1" id="KW-0472">Membrane</keyword>
<keyword evidence="1" id="KW-0812">Transmembrane</keyword>
<dbReference type="AlphaFoldDB" id="A0A6P8YNS9"/>
<dbReference type="PANTHER" id="PTHR21845">
    <property type="entry name" value="TRANSMEMBRANE ANCHOR PROTEIN 1"/>
    <property type="match status" value="1"/>
</dbReference>
<dbReference type="PANTHER" id="PTHR21845:SF2">
    <property type="entry name" value="MATRIX-REMODELING-ASSOCIATED PROTEIN 7"/>
    <property type="match status" value="1"/>
</dbReference>
<reference evidence="4" key="1">
    <citation type="submission" date="2025-08" db="UniProtKB">
        <authorList>
            <consortium name="RefSeq"/>
        </authorList>
    </citation>
    <scope>IDENTIFICATION</scope>
    <source>
        <tissue evidence="4">Total insect</tissue>
    </source>
</reference>
<dbReference type="GeneID" id="117642045"/>
<dbReference type="Proteomes" id="UP000515158">
    <property type="component" value="Unplaced"/>
</dbReference>
<protein>
    <submittedName>
        <fullName evidence="4">Uncharacterized protein LOC117642045 isoform X1</fullName>
    </submittedName>
</protein>
<evidence type="ECO:0000313" key="3">
    <source>
        <dbReference type="Proteomes" id="UP000515158"/>
    </source>
</evidence>
<accession>A0A6P8YNS9</accession>
<evidence type="ECO:0000256" key="1">
    <source>
        <dbReference type="SAM" id="Phobius"/>
    </source>
</evidence>
<dbReference type="InterPro" id="IPR026622">
    <property type="entry name" value="Mxra7"/>
</dbReference>
<dbReference type="OrthoDB" id="5983600at2759"/>
<dbReference type="RefSeq" id="XP_034235732.1">
    <property type="nucleotide sequence ID" value="XM_034379841.1"/>
</dbReference>
<dbReference type="Pfam" id="PF25473">
    <property type="entry name" value="MXRA7_helical"/>
    <property type="match status" value="1"/>
</dbReference>
<feature type="domain" description="Matrix-remodeling-associated protein 7 helical" evidence="2">
    <location>
        <begin position="112"/>
        <end position="172"/>
    </location>
</feature>
<name>A0A6P8YNS9_THRPL</name>
<dbReference type="InterPro" id="IPR057534">
    <property type="entry name" value="MXRA7_helical"/>
</dbReference>
<dbReference type="KEGG" id="tpal:117642045"/>